<dbReference type="STRING" id="626523.GCWU000342_01842"/>
<dbReference type="EMBL" id="ACIP02000004">
    <property type="protein sequence ID" value="EEP27848.1"/>
    <property type="molecule type" value="Genomic_DNA"/>
</dbReference>
<dbReference type="AlphaFoldDB" id="C4GCZ8"/>
<sequence>MTMDSPQRAHSIAHERGFRQANIPSLMAMKCRKSVSSVA</sequence>
<proteinExistence type="predicted"/>
<organism evidence="1 2">
    <name type="scientific">Shuttleworthella satelles DSM 14600</name>
    <dbReference type="NCBI Taxonomy" id="626523"/>
    <lineage>
        <taxon>Bacteria</taxon>
        <taxon>Bacillati</taxon>
        <taxon>Bacillota</taxon>
        <taxon>Clostridia</taxon>
        <taxon>Lachnospirales</taxon>
        <taxon>Lachnospiraceae</taxon>
        <taxon>Shuttleworthella</taxon>
    </lineage>
</organism>
<dbReference type="HOGENOM" id="CLU_3316955_0_0_9"/>
<accession>C4GCZ8</accession>
<evidence type="ECO:0000313" key="1">
    <source>
        <dbReference type="EMBL" id="EEP27848.1"/>
    </source>
</evidence>
<evidence type="ECO:0000313" key="2">
    <source>
        <dbReference type="Proteomes" id="UP000003494"/>
    </source>
</evidence>
<dbReference type="Proteomes" id="UP000003494">
    <property type="component" value="Unassembled WGS sequence"/>
</dbReference>
<protein>
    <submittedName>
        <fullName evidence="1">Uncharacterized protein</fullName>
    </submittedName>
</protein>
<name>C4GCZ8_9FIRM</name>
<keyword evidence="2" id="KW-1185">Reference proteome</keyword>
<gene>
    <name evidence="1" type="ORF">GCWU000342_01842</name>
</gene>
<comment type="caution">
    <text evidence="1">The sequence shown here is derived from an EMBL/GenBank/DDBJ whole genome shotgun (WGS) entry which is preliminary data.</text>
</comment>
<reference evidence="1" key="1">
    <citation type="submission" date="2009-04" db="EMBL/GenBank/DDBJ databases">
        <authorList>
            <person name="Weinstock G."/>
            <person name="Sodergren E."/>
            <person name="Clifton S."/>
            <person name="Fulton L."/>
            <person name="Fulton B."/>
            <person name="Courtney L."/>
            <person name="Fronick C."/>
            <person name="Harrison M."/>
            <person name="Strong C."/>
            <person name="Farmer C."/>
            <person name="Delahaunty K."/>
            <person name="Markovic C."/>
            <person name="Hall O."/>
            <person name="Minx P."/>
            <person name="Tomlinson C."/>
            <person name="Mitreva M."/>
            <person name="Nelson J."/>
            <person name="Hou S."/>
            <person name="Wollam A."/>
            <person name="Pepin K.H."/>
            <person name="Johnson M."/>
            <person name="Bhonagiri V."/>
            <person name="Nash W.E."/>
            <person name="Warren W."/>
            <person name="Chinwalla A."/>
            <person name="Mardis E.R."/>
            <person name="Wilson R.K."/>
        </authorList>
    </citation>
    <scope>NUCLEOTIDE SEQUENCE [LARGE SCALE GENOMIC DNA]</scope>
    <source>
        <strain evidence="1">DSM 14600</strain>
    </source>
</reference>